<dbReference type="Proteomes" id="UP000282002">
    <property type="component" value="Chromosome"/>
</dbReference>
<evidence type="ECO:0000313" key="3">
    <source>
        <dbReference type="Proteomes" id="UP000282002"/>
    </source>
</evidence>
<keyword evidence="3" id="KW-1185">Reference proteome</keyword>
<comment type="similarity">
    <text evidence="1">Belongs to the Amj family.</text>
</comment>
<feature type="transmembrane region" description="Helical" evidence="1">
    <location>
        <begin position="6"/>
        <end position="25"/>
    </location>
</feature>
<reference evidence="2 3" key="1">
    <citation type="submission" date="2018-12" db="EMBL/GenBank/DDBJ databases">
        <title>Complete genome sequencing of Tabrizicola sp. K13M18.</title>
        <authorList>
            <person name="Bae J.-W."/>
        </authorList>
    </citation>
    <scope>NUCLEOTIDE SEQUENCE [LARGE SCALE GENOMIC DNA]</scope>
    <source>
        <strain evidence="2 3">K13M18</strain>
    </source>
</reference>
<dbReference type="GO" id="GO:0015648">
    <property type="term" value="F:lipid-linked peptidoglycan transporter activity"/>
    <property type="evidence" value="ECO:0007669"/>
    <property type="project" value="UniProtKB-UniRule"/>
</dbReference>
<feature type="transmembrane region" description="Helical" evidence="1">
    <location>
        <begin position="32"/>
        <end position="49"/>
    </location>
</feature>
<organism evidence="2 3">
    <name type="scientific">Tabrizicola piscis</name>
    <dbReference type="NCBI Taxonomy" id="2494374"/>
    <lineage>
        <taxon>Bacteria</taxon>
        <taxon>Pseudomonadati</taxon>
        <taxon>Pseudomonadota</taxon>
        <taxon>Alphaproteobacteria</taxon>
        <taxon>Rhodobacterales</taxon>
        <taxon>Paracoccaceae</taxon>
        <taxon>Tabrizicola</taxon>
    </lineage>
</organism>
<keyword evidence="1" id="KW-0813">Transport</keyword>
<keyword evidence="1" id="KW-1003">Cell membrane</keyword>
<dbReference type="GO" id="GO:0071555">
    <property type="term" value="P:cell wall organization"/>
    <property type="evidence" value="ECO:0007669"/>
    <property type="project" value="UniProtKB-KW"/>
</dbReference>
<feature type="transmembrane region" description="Helical" evidence="1">
    <location>
        <begin position="194"/>
        <end position="214"/>
    </location>
</feature>
<feature type="transmembrane region" description="Helical" evidence="1">
    <location>
        <begin position="80"/>
        <end position="101"/>
    </location>
</feature>
<dbReference type="HAMAP" id="MF_02077">
    <property type="entry name" value="Amj_flippase"/>
    <property type="match status" value="1"/>
</dbReference>
<dbReference type="Pfam" id="PF10997">
    <property type="entry name" value="Amj"/>
    <property type="match status" value="1"/>
</dbReference>
<dbReference type="KEGG" id="taw:EI545_02300"/>
<dbReference type="GO" id="GO:0008360">
    <property type="term" value="P:regulation of cell shape"/>
    <property type="evidence" value="ECO:0007669"/>
    <property type="project" value="UniProtKB-KW"/>
</dbReference>
<protein>
    <recommendedName>
        <fullName evidence="1">Lipid II flippase Amj</fullName>
    </recommendedName>
</protein>
<dbReference type="InterPro" id="IPR021260">
    <property type="entry name" value="Amj"/>
</dbReference>
<keyword evidence="1" id="KW-0961">Cell wall biogenesis/degradation</keyword>
<keyword evidence="1" id="KW-0573">Peptidoglycan synthesis</keyword>
<accession>A0A3S8U2H8</accession>
<comment type="subcellular location">
    <subcellularLocation>
        <location evidence="1">Cell membrane</location>
        <topology evidence="1">Multi-pass membrane protein</topology>
    </subcellularLocation>
</comment>
<feature type="transmembrane region" description="Helical" evidence="1">
    <location>
        <begin position="160"/>
        <end position="182"/>
    </location>
</feature>
<keyword evidence="1" id="KW-0812">Transmembrane</keyword>
<dbReference type="EMBL" id="CP034328">
    <property type="protein sequence ID" value="AZL57775.1"/>
    <property type="molecule type" value="Genomic_DNA"/>
</dbReference>
<gene>
    <name evidence="1" type="primary">amj</name>
    <name evidence="2" type="ORF">EI545_02300</name>
</gene>
<keyword evidence="1" id="KW-0133">Cell shape</keyword>
<dbReference type="RefSeq" id="WP_125323976.1">
    <property type="nucleotide sequence ID" value="NZ_CP034328.1"/>
</dbReference>
<feature type="transmembrane region" description="Helical" evidence="1">
    <location>
        <begin position="234"/>
        <end position="254"/>
    </location>
</feature>
<keyword evidence="1" id="KW-0472">Membrane</keyword>
<proteinExistence type="inferred from homology"/>
<evidence type="ECO:0000256" key="1">
    <source>
        <dbReference type="HAMAP-Rule" id="MF_02077"/>
    </source>
</evidence>
<sequence length="267" mass="29219">MDVQLAVIVLLTFVIHLIGTLAYAFRIAGVRTGHIAIAFSLFNILVLLSRTSNSFQGPLLAKRIEIGIQDPSQFDPTFDYVLIISAASVATLVGGLLIPTFQRLTTIAVDSFHRSRSMPRLLFRSLTPRGLSVLTQSAAIPAFQNLEALKLPTNVPIKVIVMNFAVSALWSVGVIASIYAGLLEPDYRVTASSLSATINGVATIMMFMLIDPYLAGLTDDAAKGRVREDFFRKVIIWMILSRFLGTLAAQFLVWPSAHVIATIARWI</sequence>
<dbReference type="OrthoDB" id="7888986at2"/>
<dbReference type="GO" id="GO:0005886">
    <property type="term" value="C:plasma membrane"/>
    <property type="evidence" value="ECO:0007669"/>
    <property type="project" value="UniProtKB-SubCell"/>
</dbReference>
<dbReference type="AlphaFoldDB" id="A0A3S8U2H8"/>
<evidence type="ECO:0000313" key="2">
    <source>
        <dbReference type="EMBL" id="AZL57775.1"/>
    </source>
</evidence>
<keyword evidence="1" id="KW-1133">Transmembrane helix</keyword>
<dbReference type="GO" id="GO:0009252">
    <property type="term" value="P:peptidoglycan biosynthetic process"/>
    <property type="evidence" value="ECO:0007669"/>
    <property type="project" value="UniProtKB-UniRule"/>
</dbReference>
<comment type="function">
    <text evidence="1">Involved in peptidoglycan biosynthesis. Transports lipid-linked peptidoglycan precursors from the inner to the outer leaflet of the cytoplasmic membrane.</text>
</comment>
<name>A0A3S8U2H8_9RHOB</name>
<comment type="pathway">
    <text evidence="1">Cell wall biogenesis; peptidoglycan biosynthesis.</text>
</comment>
<dbReference type="UniPathway" id="UPA00219"/>